<sequence>MKKIATLLTALAVTALASSALAAGKVTLPKGYAKWEKSKQQIITDKNSLFYGIHYTYVDKKAMPAFRSGGAYPEGSQFVVEFFTIKDEGGRQVAGKKNMVVLMRKDKKQKGTGGWLFAGFNPDGKPSAVDPVKNCYECHLKMAKDTDLVISKYAEFR</sequence>
<keyword evidence="4" id="KW-1185">Reference proteome</keyword>
<organism evidence="3 4">
    <name type="scientific">Geomobilimonas luticola</name>
    <dbReference type="NCBI Taxonomy" id="1114878"/>
    <lineage>
        <taxon>Bacteria</taxon>
        <taxon>Pseudomonadati</taxon>
        <taxon>Thermodesulfobacteriota</taxon>
        <taxon>Desulfuromonadia</taxon>
        <taxon>Geobacterales</taxon>
        <taxon>Geobacteraceae</taxon>
        <taxon>Geomobilimonas</taxon>
    </lineage>
</organism>
<dbReference type="Proteomes" id="UP000756860">
    <property type="component" value="Unassembled WGS sequence"/>
</dbReference>
<dbReference type="InterPro" id="IPR038142">
    <property type="entry name" value="Cytochrome_P460_sp"/>
</dbReference>
<dbReference type="EMBL" id="JAHCVK010000015">
    <property type="protein sequence ID" value="MBT0654685.1"/>
    <property type="molecule type" value="Genomic_DNA"/>
</dbReference>
<comment type="caution">
    <text evidence="3">The sequence shown here is derived from an EMBL/GenBank/DDBJ whole genome shotgun (WGS) entry which is preliminary data.</text>
</comment>
<dbReference type="InterPro" id="IPR032033">
    <property type="entry name" value="Cytochrome_P460"/>
</dbReference>
<dbReference type="CDD" id="cd20752">
    <property type="entry name" value="cyt_c'_beta"/>
    <property type="match status" value="1"/>
</dbReference>
<proteinExistence type="predicted"/>
<feature type="domain" description="Cytochrome P460" evidence="2">
    <location>
        <begin position="29"/>
        <end position="150"/>
    </location>
</feature>
<dbReference type="RefSeq" id="WP_214176694.1">
    <property type="nucleotide sequence ID" value="NZ_JAHCVK010000015.1"/>
</dbReference>
<feature type="chain" id="PRO_5047094517" evidence="1">
    <location>
        <begin position="23"/>
        <end position="157"/>
    </location>
</feature>
<gene>
    <name evidence="3" type="ORF">KI810_16655</name>
</gene>
<evidence type="ECO:0000256" key="1">
    <source>
        <dbReference type="SAM" id="SignalP"/>
    </source>
</evidence>
<name>A0ABS5SH39_9BACT</name>
<feature type="signal peptide" evidence="1">
    <location>
        <begin position="1"/>
        <end position="22"/>
    </location>
</feature>
<accession>A0ABS5SH39</accession>
<dbReference type="Gene3D" id="3.50.70.20">
    <property type="entry name" value="Cytochrome P460"/>
    <property type="match status" value="1"/>
</dbReference>
<protein>
    <submittedName>
        <fullName evidence="3">Cytochrome P460 family protein</fullName>
    </submittedName>
</protein>
<reference evidence="3 4" key="1">
    <citation type="submission" date="2021-05" db="EMBL/GenBank/DDBJ databases">
        <title>The draft genome of Geobacter luticola JCM 17780.</title>
        <authorList>
            <person name="Xu Z."/>
            <person name="Masuda Y."/>
            <person name="Itoh H."/>
            <person name="Senoo K."/>
        </authorList>
    </citation>
    <scope>NUCLEOTIDE SEQUENCE [LARGE SCALE GENOMIC DNA]</scope>
    <source>
        <strain evidence="3 4">JCM 17780</strain>
    </source>
</reference>
<evidence type="ECO:0000259" key="2">
    <source>
        <dbReference type="Pfam" id="PF16694"/>
    </source>
</evidence>
<evidence type="ECO:0000313" key="3">
    <source>
        <dbReference type="EMBL" id="MBT0654685.1"/>
    </source>
</evidence>
<dbReference type="Pfam" id="PF16694">
    <property type="entry name" value="Cytochrome_P460"/>
    <property type="match status" value="1"/>
</dbReference>
<evidence type="ECO:0000313" key="4">
    <source>
        <dbReference type="Proteomes" id="UP000756860"/>
    </source>
</evidence>
<keyword evidence="1" id="KW-0732">Signal</keyword>